<organism evidence="2">
    <name type="scientific">Eucalyptus grandis</name>
    <name type="common">Flooded gum</name>
    <dbReference type="NCBI Taxonomy" id="71139"/>
    <lineage>
        <taxon>Eukaryota</taxon>
        <taxon>Viridiplantae</taxon>
        <taxon>Streptophyta</taxon>
        <taxon>Embryophyta</taxon>
        <taxon>Tracheophyta</taxon>
        <taxon>Spermatophyta</taxon>
        <taxon>Magnoliopsida</taxon>
        <taxon>eudicotyledons</taxon>
        <taxon>Gunneridae</taxon>
        <taxon>Pentapetalae</taxon>
        <taxon>rosids</taxon>
        <taxon>malvids</taxon>
        <taxon>Myrtales</taxon>
        <taxon>Myrtaceae</taxon>
        <taxon>Myrtoideae</taxon>
        <taxon>Eucalypteae</taxon>
        <taxon>Eucalyptus</taxon>
    </lineage>
</organism>
<dbReference type="AlphaFoldDB" id="A0A059CY15"/>
<accession>A0A059CY15</accession>
<protein>
    <submittedName>
        <fullName evidence="2">Uncharacterized protein</fullName>
    </submittedName>
</protein>
<gene>
    <name evidence="2" type="ORF">EUGRSUZ_B00016</name>
</gene>
<evidence type="ECO:0000313" key="2">
    <source>
        <dbReference type="EMBL" id="KCW83051.1"/>
    </source>
</evidence>
<feature type="region of interest" description="Disordered" evidence="1">
    <location>
        <begin position="1"/>
        <end position="50"/>
    </location>
</feature>
<name>A0A059CY15_EUCGR</name>
<dbReference type="InParanoid" id="A0A059CY15"/>
<dbReference type="EMBL" id="KK198754">
    <property type="protein sequence ID" value="KCW83051.1"/>
    <property type="molecule type" value="Genomic_DNA"/>
</dbReference>
<sequence>MLKRPDAASRRGNILEASEIASNQCRVESEQPMNGNPPGKKRRRREGVLRKTCRDELQRKPTRILEELTSTR</sequence>
<reference evidence="2" key="1">
    <citation type="submission" date="2013-07" db="EMBL/GenBank/DDBJ databases">
        <title>The genome of Eucalyptus grandis.</title>
        <authorList>
            <person name="Schmutz J."/>
            <person name="Hayes R."/>
            <person name="Myburg A."/>
            <person name="Tuskan G."/>
            <person name="Grattapaglia D."/>
            <person name="Rokhsar D.S."/>
        </authorList>
    </citation>
    <scope>NUCLEOTIDE SEQUENCE</scope>
    <source>
        <tissue evidence="2">Leaf extractions</tissue>
    </source>
</reference>
<proteinExistence type="predicted"/>
<feature type="compositionally biased region" description="Polar residues" evidence="1">
    <location>
        <begin position="20"/>
        <end position="34"/>
    </location>
</feature>
<evidence type="ECO:0000256" key="1">
    <source>
        <dbReference type="SAM" id="MobiDB-lite"/>
    </source>
</evidence>
<dbReference type="Gramene" id="KCW83051">
    <property type="protein sequence ID" value="KCW83051"/>
    <property type="gene ID" value="EUGRSUZ_B00016"/>
</dbReference>